<evidence type="ECO:0000313" key="9">
    <source>
        <dbReference type="Proteomes" id="UP000749559"/>
    </source>
</evidence>
<keyword evidence="9" id="KW-1185">Reference proteome</keyword>
<evidence type="ECO:0000256" key="2">
    <source>
        <dbReference type="ARBA" id="ARBA00037583"/>
    </source>
</evidence>
<dbReference type="AlphaFoldDB" id="A0A8J1TBA3"/>
<dbReference type="InterPro" id="IPR008146">
    <property type="entry name" value="Gln_synth_cat_dom"/>
</dbReference>
<dbReference type="Gene3D" id="3.30.590.10">
    <property type="entry name" value="Glutamine synthetase/guanido kinase, catalytic domain"/>
    <property type="match status" value="1"/>
</dbReference>
<protein>
    <recommendedName>
        <fullName evidence="4">Lengsin</fullName>
    </recommendedName>
    <alternativeName>
        <fullName evidence="5">Glutamate-ammonia ligase domain-containing protein 1</fullName>
    </alternativeName>
</protein>
<dbReference type="SUPFAM" id="SSF55931">
    <property type="entry name" value="Glutamine synthetase/guanido kinase"/>
    <property type="match status" value="1"/>
</dbReference>
<sequence length="457" mass="51257">MFQIVVTAIMENIKQFVKDAEGCDFVRFTLADFNGIPRGKLTHIKNFERFCQDGLNMVIVSVGLGPSSEVPNIPKITELGFPDGPMIPQPGTFHKLPWAANGKYQVGEVLCEQNWQHDNSPTPVPRAIARQQIERLEKMGMKILSATEVEFQILEKDTLEPVFPGQDIFVQSTMAQFEELTFDIITNLKEVGIETENFHPEQAPGQMEIAMKPIFGLKQADNIFVMKQAIREICASKNLTATFMTTPYKSYPLHPNLHAFNGFHFNHSLWDIESGANKLYDATKPNGLSELGSYWIAGLLKHAPALCALQCPTVNCSRRIGQPWCPDKIIWSIGSRLVFTRVKKQGEPGLYLENRLPSAAANPYLVMASTIAAGIDGIINKMQLPIENDPNAASFPRTLEESLKALKEDKVMCSALGEEFVEWYTIAKTEMEVAVFKELDPTPEALEAERKMYLKFI</sequence>
<comment type="function">
    <text evidence="2">May act as a component of the cytoskeleton or as a chaperone for the reorganization of intermediate filament proteins during terminal differentiation in the lens. Does not seem to have enzymatic activity.</text>
</comment>
<dbReference type="PROSITE" id="PS51987">
    <property type="entry name" value="GS_CATALYTIC"/>
    <property type="match status" value="1"/>
</dbReference>
<comment type="caution">
    <text evidence="8">The sequence shown here is derived from an EMBL/GenBank/DDBJ whole genome shotgun (WGS) entry which is preliminary data.</text>
</comment>
<dbReference type="GO" id="GO:0016020">
    <property type="term" value="C:membrane"/>
    <property type="evidence" value="ECO:0007669"/>
    <property type="project" value="TreeGrafter"/>
</dbReference>
<reference evidence="8" key="1">
    <citation type="submission" date="2022-03" db="EMBL/GenBank/DDBJ databases">
        <authorList>
            <person name="Martin C."/>
        </authorList>
    </citation>
    <scope>NUCLEOTIDE SEQUENCE</scope>
</reference>
<dbReference type="PANTHER" id="PTHR43407">
    <property type="entry name" value="GLUTAMINE SYNTHETASE"/>
    <property type="match status" value="1"/>
</dbReference>
<evidence type="ECO:0000256" key="3">
    <source>
        <dbReference type="ARBA" id="ARBA00038790"/>
    </source>
</evidence>
<name>A0A8J1TBA3_OWEFU</name>
<accession>A0A8J1TBA3</accession>
<dbReference type="PANTHER" id="PTHR43407:SF1">
    <property type="entry name" value="LENGSIN"/>
    <property type="match status" value="1"/>
</dbReference>
<dbReference type="SUPFAM" id="SSF54368">
    <property type="entry name" value="Glutamine synthetase, N-terminal domain"/>
    <property type="match status" value="1"/>
</dbReference>
<dbReference type="OrthoDB" id="77835at2759"/>
<proteinExistence type="inferred from homology"/>
<dbReference type="GO" id="GO:0006542">
    <property type="term" value="P:glutamine biosynthetic process"/>
    <property type="evidence" value="ECO:0007669"/>
    <property type="project" value="InterPro"/>
</dbReference>
<comment type="similarity">
    <text evidence="1 6 7">Belongs to the glutamine synthetase family.</text>
</comment>
<evidence type="ECO:0000256" key="7">
    <source>
        <dbReference type="RuleBase" id="RU000384"/>
    </source>
</evidence>
<evidence type="ECO:0000256" key="5">
    <source>
        <dbReference type="ARBA" id="ARBA00042675"/>
    </source>
</evidence>
<dbReference type="InterPro" id="IPR036651">
    <property type="entry name" value="Gln_synt_N_sf"/>
</dbReference>
<dbReference type="GO" id="GO:0004356">
    <property type="term" value="F:glutamine synthetase activity"/>
    <property type="evidence" value="ECO:0007669"/>
    <property type="project" value="InterPro"/>
</dbReference>
<evidence type="ECO:0000256" key="1">
    <source>
        <dbReference type="ARBA" id="ARBA00009897"/>
    </source>
</evidence>
<evidence type="ECO:0000256" key="4">
    <source>
        <dbReference type="ARBA" id="ARBA00039404"/>
    </source>
</evidence>
<dbReference type="SMART" id="SM01230">
    <property type="entry name" value="Gln-synt_C"/>
    <property type="match status" value="1"/>
</dbReference>
<gene>
    <name evidence="8" type="ORF">OFUS_LOCUS23591</name>
</gene>
<dbReference type="InterPro" id="IPR014746">
    <property type="entry name" value="Gln_synth/guanido_kin_cat_dom"/>
</dbReference>
<comment type="subunit">
    <text evidence="3">Dodecamer. Interacts with BFSP2 and VIM.</text>
</comment>
<dbReference type="Pfam" id="PF00120">
    <property type="entry name" value="Gln-synt_C"/>
    <property type="match status" value="1"/>
</dbReference>
<evidence type="ECO:0000313" key="8">
    <source>
        <dbReference type="EMBL" id="CAH1799603.1"/>
    </source>
</evidence>
<dbReference type="Gene3D" id="3.10.20.70">
    <property type="entry name" value="Glutamine synthetase, N-terminal domain"/>
    <property type="match status" value="1"/>
</dbReference>
<dbReference type="EMBL" id="CAIIXF020000011">
    <property type="protein sequence ID" value="CAH1799603.1"/>
    <property type="molecule type" value="Genomic_DNA"/>
</dbReference>
<dbReference type="GO" id="GO:0005737">
    <property type="term" value="C:cytoplasm"/>
    <property type="evidence" value="ECO:0007669"/>
    <property type="project" value="TreeGrafter"/>
</dbReference>
<organism evidence="8 9">
    <name type="scientific">Owenia fusiformis</name>
    <name type="common">Polychaete worm</name>
    <dbReference type="NCBI Taxonomy" id="6347"/>
    <lineage>
        <taxon>Eukaryota</taxon>
        <taxon>Metazoa</taxon>
        <taxon>Spiralia</taxon>
        <taxon>Lophotrochozoa</taxon>
        <taxon>Annelida</taxon>
        <taxon>Polychaeta</taxon>
        <taxon>Sedentaria</taxon>
        <taxon>Canalipalpata</taxon>
        <taxon>Sabellida</taxon>
        <taxon>Oweniida</taxon>
        <taxon>Oweniidae</taxon>
        <taxon>Owenia</taxon>
    </lineage>
</organism>
<evidence type="ECO:0000256" key="6">
    <source>
        <dbReference type="PROSITE-ProRule" id="PRU01331"/>
    </source>
</evidence>
<dbReference type="Proteomes" id="UP000749559">
    <property type="component" value="Unassembled WGS sequence"/>
</dbReference>